<accession>A0A383BYK5</accession>
<feature type="non-terminal residue" evidence="1">
    <location>
        <position position="73"/>
    </location>
</feature>
<dbReference type="EMBL" id="UINC01204330">
    <property type="protein sequence ID" value="SVE25004.1"/>
    <property type="molecule type" value="Genomic_DNA"/>
</dbReference>
<gene>
    <name evidence="1" type="ORF">METZ01_LOCUS477858</name>
</gene>
<organism evidence="1">
    <name type="scientific">marine metagenome</name>
    <dbReference type="NCBI Taxonomy" id="408172"/>
    <lineage>
        <taxon>unclassified sequences</taxon>
        <taxon>metagenomes</taxon>
        <taxon>ecological metagenomes</taxon>
    </lineage>
</organism>
<protein>
    <submittedName>
        <fullName evidence="1">Uncharacterized protein</fullName>
    </submittedName>
</protein>
<proteinExistence type="predicted"/>
<dbReference type="AlphaFoldDB" id="A0A383BYK5"/>
<reference evidence="1" key="1">
    <citation type="submission" date="2018-05" db="EMBL/GenBank/DDBJ databases">
        <authorList>
            <person name="Lanie J.A."/>
            <person name="Ng W.-L."/>
            <person name="Kazmierczak K.M."/>
            <person name="Andrzejewski T.M."/>
            <person name="Davidsen T.M."/>
            <person name="Wayne K.J."/>
            <person name="Tettelin H."/>
            <person name="Glass J.I."/>
            <person name="Rusch D."/>
            <person name="Podicherti R."/>
            <person name="Tsui H.-C.T."/>
            <person name="Winkler M.E."/>
        </authorList>
    </citation>
    <scope>NUCLEOTIDE SEQUENCE</scope>
</reference>
<name>A0A383BYK5_9ZZZZ</name>
<evidence type="ECO:0000313" key="1">
    <source>
        <dbReference type="EMBL" id="SVE25004.1"/>
    </source>
</evidence>
<sequence>MEKHMKNGKFVRVLSCSLALSFTVFAGISAPQSSTATEAVSADGDRESGELRVPLAPAFSAQQLTALPEQNWV</sequence>